<dbReference type="Gene3D" id="3.40.50.1820">
    <property type="entry name" value="alpha/beta hydrolase"/>
    <property type="match status" value="1"/>
</dbReference>
<dbReference type="PANTHER" id="PTHR13136">
    <property type="entry name" value="TESTIS DEVELOPMENT PROTEIN PRTD"/>
    <property type="match status" value="1"/>
</dbReference>
<dbReference type="HOGENOM" id="CLU_072792_1_0_6"/>
<keyword evidence="2" id="KW-0378">Hydrolase</keyword>
<evidence type="ECO:0000313" key="2">
    <source>
        <dbReference type="EMBL" id="AJE21924.1"/>
    </source>
</evidence>
<dbReference type="Pfam" id="PF20408">
    <property type="entry name" value="Abhydrolase_11"/>
    <property type="match status" value="1"/>
</dbReference>
<dbReference type="PANTHER" id="PTHR13136:SF11">
    <property type="entry name" value="TESTIS-EXPRESSED PROTEIN 30"/>
    <property type="match status" value="1"/>
</dbReference>
<accession>A0A0C4WN39</accession>
<dbReference type="EMBL" id="CP010415">
    <property type="protein sequence ID" value="AJE21924.1"/>
    <property type="molecule type" value="Genomic_DNA"/>
</dbReference>
<sequence>MVNGQVVCIDVDQCPQDANGIGAWLWSGPSPAAADACLILAHGAGAPMDSEFMTGMAERLAVRGVAVVRFEFPYMAARRRGAGRRPPDPQDRLLDCWRETYSLLRQRISTPLAIGGKSMGGRMASLLADELGVDALVCLGYPFHPAGKTDKPRTAHLAGIRTPTVIVQGERDAMGKRDTVMGYSLSAAICLHWLASADHDLKPLRASGFTHEHHLDMAADAVAKFLQSSARCSLISF</sequence>
<dbReference type="AlphaFoldDB" id="A0A0C4WN39"/>
<organism evidence="2 3">
    <name type="scientific">Azotobacter chroococcum NCIMB 8003</name>
    <dbReference type="NCBI Taxonomy" id="1328314"/>
    <lineage>
        <taxon>Bacteria</taxon>
        <taxon>Pseudomonadati</taxon>
        <taxon>Pseudomonadota</taxon>
        <taxon>Gammaproteobacteria</taxon>
        <taxon>Pseudomonadales</taxon>
        <taxon>Pseudomonadaceae</taxon>
        <taxon>Azotobacter</taxon>
    </lineage>
</organism>
<dbReference type="KEGG" id="acx:Achr_24910"/>
<name>A0A0C4WN39_9GAMM</name>
<dbReference type="STRING" id="1328314.Achr_24910"/>
<dbReference type="Proteomes" id="UP000068210">
    <property type="component" value="Chromosome"/>
</dbReference>
<dbReference type="GO" id="GO:0016787">
    <property type="term" value="F:hydrolase activity"/>
    <property type="evidence" value="ECO:0007669"/>
    <property type="project" value="UniProtKB-KW"/>
</dbReference>
<protein>
    <submittedName>
        <fullName evidence="2">Alpha/beta hydrolase superfamily enzyme, predicted hydrolase</fullName>
    </submittedName>
</protein>
<gene>
    <name evidence="2" type="ORF">Achr_24910</name>
</gene>
<feature type="domain" description="KANL3/Tex30 alpha/beta hydrolase-like" evidence="1">
    <location>
        <begin position="35"/>
        <end position="226"/>
    </location>
</feature>
<dbReference type="InterPro" id="IPR046879">
    <property type="entry name" value="KANL3/Tex30_Abhydrolase"/>
</dbReference>
<keyword evidence="3" id="KW-1185">Reference proteome</keyword>
<dbReference type="InterPro" id="IPR026555">
    <property type="entry name" value="NSL3/Tex30"/>
</dbReference>
<dbReference type="SUPFAM" id="SSF53474">
    <property type="entry name" value="alpha/beta-Hydrolases"/>
    <property type="match status" value="1"/>
</dbReference>
<dbReference type="RefSeq" id="WP_227028726.1">
    <property type="nucleotide sequence ID" value="NZ_CP010415.1"/>
</dbReference>
<evidence type="ECO:0000313" key="3">
    <source>
        <dbReference type="Proteomes" id="UP000068210"/>
    </source>
</evidence>
<proteinExistence type="predicted"/>
<evidence type="ECO:0000259" key="1">
    <source>
        <dbReference type="Pfam" id="PF20408"/>
    </source>
</evidence>
<reference evidence="2 3" key="1">
    <citation type="journal article" date="2015" name="PLoS ONE">
        <title>Azotobacter Genomes: The Genome of Azotobacter chroococcum NCIMB 8003 (ATCC 4412).</title>
        <authorList>
            <person name="Robson R.L."/>
            <person name="Jones R."/>
            <person name="Robson R.M."/>
            <person name="Schwartz A."/>
            <person name="Richardson T.H."/>
        </authorList>
    </citation>
    <scope>NUCLEOTIDE SEQUENCE [LARGE SCALE GENOMIC DNA]</scope>
    <source>
        <strain evidence="2 3">NCIMB 8003</strain>
    </source>
</reference>
<dbReference type="InterPro" id="IPR029058">
    <property type="entry name" value="AB_hydrolase_fold"/>
</dbReference>